<evidence type="ECO:0000313" key="1">
    <source>
        <dbReference type="EMBL" id="GAA2137985.1"/>
    </source>
</evidence>
<dbReference type="EMBL" id="BAAAPF010000190">
    <property type="protein sequence ID" value="GAA2137985.1"/>
    <property type="molecule type" value="Genomic_DNA"/>
</dbReference>
<proteinExistence type="predicted"/>
<keyword evidence="2" id="KW-1185">Reference proteome</keyword>
<comment type="caution">
    <text evidence="1">The sequence shown here is derived from an EMBL/GenBank/DDBJ whole genome shotgun (WGS) entry which is preliminary data.</text>
</comment>
<protein>
    <recommendedName>
        <fullName evidence="3">Tetratricopeptide repeat protein</fullName>
    </recommendedName>
</protein>
<dbReference type="Proteomes" id="UP001500443">
    <property type="component" value="Unassembled WGS sequence"/>
</dbReference>
<accession>A0ABP5L046</accession>
<sequence length="344" mass="38828">MLLAFPRVVRHLRSVGASLPPVTQLSVDRPDPVLRPVLAAAWDGNHAPARELLADTRRRRAWERRGECVGRLAEVALARPRWLRAWRAEDGDDPDAALVAAELEICLAWEARTSARAQHVSRKQFEIFFRTLHQAVPVIEKAVELNPGDPVPWSVALHHARGIQAPRRDFDELLLHVMDCDPDHYGCHSSALQYLCAKWYGSHEEMFDFAETAAARARPGRLLAALPIEAVTEYLTEHPGRRGPVPRQRVNAAVDRTLEVCAGYEAGDRDAARIRNHLALALVRCGRWEEALRQFELIGTDVREFPWAYLDGETEVRAFVDARENARVQVARTVPFFSRYLPAA</sequence>
<dbReference type="SUPFAM" id="SSF48452">
    <property type="entry name" value="TPR-like"/>
    <property type="match status" value="1"/>
</dbReference>
<name>A0ABP5L046_9ACTN</name>
<dbReference type="InterPro" id="IPR011990">
    <property type="entry name" value="TPR-like_helical_dom_sf"/>
</dbReference>
<reference evidence="2" key="1">
    <citation type="journal article" date="2019" name="Int. J. Syst. Evol. Microbiol.">
        <title>The Global Catalogue of Microorganisms (GCM) 10K type strain sequencing project: providing services to taxonomists for standard genome sequencing and annotation.</title>
        <authorList>
            <consortium name="The Broad Institute Genomics Platform"/>
            <consortium name="The Broad Institute Genome Sequencing Center for Infectious Disease"/>
            <person name="Wu L."/>
            <person name="Ma J."/>
        </authorList>
    </citation>
    <scope>NUCLEOTIDE SEQUENCE [LARGE SCALE GENOMIC DNA]</scope>
    <source>
        <strain evidence="2">JCM 15481</strain>
    </source>
</reference>
<gene>
    <name evidence="1" type="ORF">GCM10009802_47320</name>
</gene>
<dbReference type="RefSeq" id="WP_037783635.1">
    <property type="nucleotide sequence ID" value="NZ_BAAAPF010000190.1"/>
</dbReference>
<evidence type="ECO:0008006" key="3">
    <source>
        <dbReference type="Google" id="ProtNLM"/>
    </source>
</evidence>
<evidence type="ECO:0000313" key="2">
    <source>
        <dbReference type="Proteomes" id="UP001500443"/>
    </source>
</evidence>
<organism evidence="1 2">
    <name type="scientific">Streptomyces synnematoformans</name>
    <dbReference type="NCBI Taxonomy" id="415721"/>
    <lineage>
        <taxon>Bacteria</taxon>
        <taxon>Bacillati</taxon>
        <taxon>Actinomycetota</taxon>
        <taxon>Actinomycetes</taxon>
        <taxon>Kitasatosporales</taxon>
        <taxon>Streptomycetaceae</taxon>
        <taxon>Streptomyces</taxon>
    </lineage>
</organism>